<dbReference type="Pfam" id="PF13966">
    <property type="entry name" value="zf-RVT"/>
    <property type="match status" value="1"/>
</dbReference>
<feature type="domain" description="RNase H type-1" evidence="1">
    <location>
        <begin position="124"/>
        <end position="207"/>
    </location>
</feature>
<dbReference type="PANTHER" id="PTHR47074:SF11">
    <property type="entry name" value="REVERSE TRANSCRIPTASE-LIKE PROTEIN"/>
    <property type="match status" value="1"/>
</dbReference>
<name>A0A6P5YMU3_DURZI</name>
<keyword evidence="3" id="KW-1185">Reference proteome</keyword>
<dbReference type="GO" id="GO:0004523">
    <property type="term" value="F:RNA-DNA hybrid ribonuclease activity"/>
    <property type="evidence" value="ECO:0007669"/>
    <property type="project" value="InterPro"/>
</dbReference>
<dbReference type="Proteomes" id="UP000515121">
    <property type="component" value="Unplaced"/>
</dbReference>
<gene>
    <name evidence="4" type="primary">LOC111293340</name>
</gene>
<dbReference type="RefSeq" id="XP_022741844.1">
    <property type="nucleotide sequence ID" value="XM_022886109.1"/>
</dbReference>
<accession>A0A6P5YMU3</accession>
<dbReference type="Gene3D" id="3.30.420.10">
    <property type="entry name" value="Ribonuclease H-like superfamily/Ribonuclease H"/>
    <property type="match status" value="1"/>
</dbReference>
<dbReference type="KEGG" id="dzi:111293340"/>
<dbReference type="GO" id="GO:0003676">
    <property type="term" value="F:nucleic acid binding"/>
    <property type="evidence" value="ECO:0007669"/>
    <property type="project" value="InterPro"/>
</dbReference>
<dbReference type="SUPFAM" id="SSF53098">
    <property type="entry name" value="Ribonuclease H-like"/>
    <property type="match status" value="1"/>
</dbReference>
<dbReference type="OrthoDB" id="1748820at2759"/>
<dbReference type="Pfam" id="PF13456">
    <property type="entry name" value="RVT_3"/>
    <property type="match status" value="1"/>
</dbReference>
<sequence length="212" mass="23931">MNGSSRSAWRKLWATEVPPEVKVLVCRFYHGIVSSMLNLHRRKLNVSTICFRCGETEESVLHAGLNWLHANRVWRQLEFNQELWNNLPDAATWSDFINAQARQNSHSTSLQTWTVPNAGMLKVNFNGELDSQRQKDGIGLVIRDQDGEVLGAAAIRLYNVNDLFQAEAIVIVRALTFAQEMGLSLIKLEGDSLAIIKKFKGIDKTNHLSESL</sequence>
<dbReference type="AlphaFoldDB" id="A0A6P5YMU3"/>
<dbReference type="GeneID" id="111293340"/>
<protein>
    <submittedName>
        <fullName evidence="4">Uncharacterized protein LOC111293340</fullName>
    </submittedName>
</protein>
<dbReference type="InterPro" id="IPR002156">
    <property type="entry name" value="RNaseH_domain"/>
</dbReference>
<organism evidence="3 4">
    <name type="scientific">Durio zibethinus</name>
    <name type="common">Durian</name>
    <dbReference type="NCBI Taxonomy" id="66656"/>
    <lineage>
        <taxon>Eukaryota</taxon>
        <taxon>Viridiplantae</taxon>
        <taxon>Streptophyta</taxon>
        <taxon>Embryophyta</taxon>
        <taxon>Tracheophyta</taxon>
        <taxon>Spermatophyta</taxon>
        <taxon>Magnoliopsida</taxon>
        <taxon>eudicotyledons</taxon>
        <taxon>Gunneridae</taxon>
        <taxon>Pentapetalae</taxon>
        <taxon>rosids</taxon>
        <taxon>malvids</taxon>
        <taxon>Malvales</taxon>
        <taxon>Malvaceae</taxon>
        <taxon>Helicteroideae</taxon>
        <taxon>Durio</taxon>
    </lineage>
</organism>
<reference evidence="4" key="1">
    <citation type="submission" date="2025-08" db="UniProtKB">
        <authorList>
            <consortium name="RefSeq"/>
        </authorList>
    </citation>
    <scope>IDENTIFICATION</scope>
    <source>
        <tissue evidence="4">Fruit stalk</tissue>
    </source>
</reference>
<proteinExistence type="predicted"/>
<evidence type="ECO:0000259" key="1">
    <source>
        <dbReference type="Pfam" id="PF13456"/>
    </source>
</evidence>
<dbReference type="InterPro" id="IPR012337">
    <property type="entry name" value="RNaseH-like_sf"/>
</dbReference>
<dbReference type="InterPro" id="IPR036397">
    <property type="entry name" value="RNaseH_sf"/>
</dbReference>
<evidence type="ECO:0000259" key="2">
    <source>
        <dbReference type="Pfam" id="PF13966"/>
    </source>
</evidence>
<dbReference type="InterPro" id="IPR052929">
    <property type="entry name" value="RNase_H-like_EbsB-rel"/>
</dbReference>
<dbReference type="InterPro" id="IPR026960">
    <property type="entry name" value="RVT-Znf"/>
</dbReference>
<evidence type="ECO:0000313" key="3">
    <source>
        <dbReference type="Proteomes" id="UP000515121"/>
    </source>
</evidence>
<dbReference type="PANTHER" id="PTHR47074">
    <property type="entry name" value="BNAC02G40300D PROTEIN"/>
    <property type="match status" value="1"/>
</dbReference>
<evidence type="ECO:0000313" key="4">
    <source>
        <dbReference type="RefSeq" id="XP_022741844.1"/>
    </source>
</evidence>
<feature type="domain" description="Reverse transcriptase zinc-binding" evidence="2">
    <location>
        <begin position="6"/>
        <end position="74"/>
    </location>
</feature>